<evidence type="ECO:0000313" key="3">
    <source>
        <dbReference type="EMBL" id="VFK80742.1"/>
    </source>
</evidence>
<dbReference type="EMBL" id="CAADHB010000149">
    <property type="protein sequence ID" value="VFK80742.1"/>
    <property type="molecule type" value="Genomic_DNA"/>
</dbReference>
<organism evidence="3">
    <name type="scientific">Candidatus Kentrum sp. SD</name>
    <dbReference type="NCBI Taxonomy" id="2126332"/>
    <lineage>
        <taxon>Bacteria</taxon>
        <taxon>Pseudomonadati</taxon>
        <taxon>Pseudomonadota</taxon>
        <taxon>Gammaproteobacteria</taxon>
        <taxon>Candidatus Kentrum</taxon>
    </lineage>
</organism>
<reference evidence="3" key="1">
    <citation type="submission" date="2019-02" db="EMBL/GenBank/DDBJ databases">
        <authorList>
            <person name="Gruber-Vodicka R. H."/>
            <person name="Seah K. B. B."/>
        </authorList>
    </citation>
    <scope>NUCLEOTIDE SEQUENCE</scope>
    <source>
        <strain evidence="3">BECK_S127</strain>
        <strain evidence="2">BECK_S1320</strain>
        <strain evidence="1">BECK_S1321</strain>
    </source>
</reference>
<dbReference type="AlphaFoldDB" id="A0A451BR19"/>
<protein>
    <submittedName>
        <fullName evidence="3">Uncharacterized protein</fullName>
    </submittedName>
</protein>
<proteinExistence type="predicted"/>
<sequence length="209" mass="23776">MLKNSGVKELWQKMNTGGFSIAIRKKLLQFNGGLFAGPAALALDRNQINLLVDADRADWRGVELAIFGTLLERALDPDERHKLSIYYTPHAAAIAEAVIWIGYLQWHFRAKGDIRNIEDRDAVPAWARVETQRDEDGASVTRWDRRTFRPRPTTCEQIPDETARVAVERYIGPRKAQWPEADYVLGEPAVILFISRSALQMNLVLMALY</sequence>
<dbReference type="EMBL" id="CAADFU010000153">
    <property type="protein sequence ID" value="VFK48976.1"/>
    <property type="molecule type" value="Genomic_DNA"/>
</dbReference>
<name>A0A451BR19_9GAMM</name>
<evidence type="ECO:0000313" key="1">
    <source>
        <dbReference type="EMBL" id="VFK43795.1"/>
    </source>
</evidence>
<dbReference type="EMBL" id="CAADFR010000157">
    <property type="protein sequence ID" value="VFK43795.1"/>
    <property type="molecule type" value="Genomic_DNA"/>
</dbReference>
<accession>A0A451BR19</accession>
<evidence type="ECO:0000313" key="2">
    <source>
        <dbReference type="EMBL" id="VFK48976.1"/>
    </source>
</evidence>
<gene>
    <name evidence="3" type="ORF">BECKSD772D_GA0070982_11499</name>
    <name evidence="2" type="ORF">BECKSD772E_GA0070983_11531</name>
    <name evidence="1" type="ORF">BECKSD772F_GA0070984_11571</name>
</gene>